<dbReference type="EMBL" id="JAPHNI010001051">
    <property type="protein sequence ID" value="KAJ8106897.1"/>
    <property type="molecule type" value="Genomic_DNA"/>
</dbReference>
<comment type="caution">
    <text evidence="1">The sequence shown here is derived from an EMBL/GenBank/DDBJ whole genome shotgun (WGS) entry which is preliminary data.</text>
</comment>
<sequence>MSSLSSDHNVSFRHQPLDTNEQSIRLIRLLGGSEGPVRCEIFHAQLDEASIIEYEALSYIWGGTSQQNVIEANGMPLRVTENLLHALLELQQPEEDRILWIDAMCIDQANTGERNHQVRLMSIIYQRATRVIIWLGTATNQTDVVFDHMKVLQQQSLNFACNSWQTYDRRWKAIWTNTLLVLNTLNQDVLCAGLKELLSRAWFTRVWIIQEVANARSAIVLCGNRSVSARIFALAPSLAGVEPHSKCQVVLDIMPGPSRKFSWWSERPDLRVLLNKFKYSEASDPRDRIYALLALSSDEQILNNLQPDYELVEGEVVDRVARYLLGIKEGTGCLPPWSMDDFLDSVGSLEVDAISNAAANGDTLMMSHLIHAGYDVNSRDLSPHGILTQAMENGHEAMVGLLLQTSTLEINRRDVRGWTPLISAARNGQELFAKWIIETRDVDVNARDSDNWTPLMHASAHNHHKVTKLLLSARGTDADAKDKLGRTALMHAVHNDSIEVLRMLCSDKTSLAAKDQSVLVTAAAHGHIRVVEVLLSTERFSLNAINEEGYTAISAGIKGNHFKIVQLLYSRQCDLRQRADDRSTMLIVAAQNGHFHIATVLINLWELLFRVSDLRDHAAVTAAKQNGHPAVMQLFRTHLYEIIQEYRTEKNESSNTSMIDRLQVAQLLLDAGEFDVNARDHAGRTALHVAAKSGHLDIMRRLLFTKGLDTKGDKNGSAAALLAAAKVGDVGLFWLIREKVNTEINSGDAKGYTPLMLAVQGGHENMIRGLLRAGAAVNYSSFRSHNRNAQSTSSNVRQRHTTIPNQPPQAVRAAQVTASQPSQQDRTPNSLPVKYGPDTAHSPRTTK</sequence>
<evidence type="ECO:0000313" key="2">
    <source>
        <dbReference type="Proteomes" id="UP001153331"/>
    </source>
</evidence>
<evidence type="ECO:0000313" key="1">
    <source>
        <dbReference type="EMBL" id="KAJ8106897.1"/>
    </source>
</evidence>
<gene>
    <name evidence="1" type="ORF">OPT61_g9236</name>
</gene>
<protein>
    <submittedName>
        <fullName evidence="1">Uncharacterized protein</fullName>
    </submittedName>
</protein>
<name>A0ACC2HV09_9PLEO</name>
<keyword evidence="2" id="KW-1185">Reference proteome</keyword>
<dbReference type="Proteomes" id="UP001153331">
    <property type="component" value="Unassembled WGS sequence"/>
</dbReference>
<proteinExistence type="predicted"/>
<accession>A0ACC2HV09</accession>
<organism evidence="1 2">
    <name type="scientific">Boeremia exigua</name>
    <dbReference type="NCBI Taxonomy" id="749465"/>
    <lineage>
        <taxon>Eukaryota</taxon>
        <taxon>Fungi</taxon>
        <taxon>Dikarya</taxon>
        <taxon>Ascomycota</taxon>
        <taxon>Pezizomycotina</taxon>
        <taxon>Dothideomycetes</taxon>
        <taxon>Pleosporomycetidae</taxon>
        <taxon>Pleosporales</taxon>
        <taxon>Pleosporineae</taxon>
        <taxon>Didymellaceae</taxon>
        <taxon>Boeremia</taxon>
    </lineage>
</organism>
<reference evidence="1" key="1">
    <citation type="submission" date="2022-11" db="EMBL/GenBank/DDBJ databases">
        <title>Genome Sequence of Boeremia exigua.</title>
        <authorList>
            <person name="Buettner E."/>
        </authorList>
    </citation>
    <scope>NUCLEOTIDE SEQUENCE</scope>
    <source>
        <strain evidence="1">CU02</strain>
    </source>
</reference>